<dbReference type="AlphaFoldDB" id="X1K4X5"/>
<dbReference type="PANTHER" id="PTHR11739:SF8">
    <property type="entry name" value="CITRATE SYNTHASE, MITOCHONDRIAL"/>
    <property type="match status" value="1"/>
</dbReference>
<dbReference type="GO" id="GO:0005759">
    <property type="term" value="C:mitochondrial matrix"/>
    <property type="evidence" value="ECO:0007669"/>
    <property type="project" value="TreeGrafter"/>
</dbReference>
<reference evidence="1" key="1">
    <citation type="journal article" date="2014" name="Front. Microbiol.">
        <title>High frequency of phylogenetically diverse reductive dehalogenase-homologous genes in deep subseafloor sedimentary metagenomes.</title>
        <authorList>
            <person name="Kawai M."/>
            <person name="Futagami T."/>
            <person name="Toyoda A."/>
            <person name="Takaki Y."/>
            <person name="Nishi S."/>
            <person name="Hori S."/>
            <person name="Arai W."/>
            <person name="Tsubouchi T."/>
            <person name="Morono Y."/>
            <person name="Uchiyama I."/>
            <person name="Ito T."/>
            <person name="Fujiyama A."/>
            <person name="Inagaki F."/>
            <person name="Takami H."/>
        </authorList>
    </citation>
    <scope>NUCLEOTIDE SEQUENCE</scope>
    <source>
        <strain evidence="1">Expedition CK06-06</strain>
    </source>
</reference>
<dbReference type="PANTHER" id="PTHR11739">
    <property type="entry name" value="CITRATE SYNTHASE"/>
    <property type="match status" value="1"/>
</dbReference>
<comment type="caution">
    <text evidence="1">The sequence shown here is derived from an EMBL/GenBank/DDBJ whole genome shotgun (WGS) entry which is preliminary data.</text>
</comment>
<gene>
    <name evidence="1" type="ORF">S03H2_68649</name>
</gene>
<dbReference type="SUPFAM" id="SSF48256">
    <property type="entry name" value="Citrate synthase"/>
    <property type="match status" value="1"/>
</dbReference>
<dbReference type="EMBL" id="BARU01045172">
    <property type="protein sequence ID" value="GAH85319.1"/>
    <property type="molecule type" value="Genomic_DNA"/>
</dbReference>
<dbReference type="InterPro" id="IPR036969">
    <property type="entry name" value="Citrate_synthase_sf"/>
</dbReference>
<dbReference type="InterPro" id="IPR002020">
    <property type="entry name" value="Citrate_synthase"/>
</dbReference>
<proteinExistence type="predicted"/>
<protein>
    <submittedName>
        <fullName evidence="1">Uncharacterized protein</fullName>
    </submittedName>
</protein>
<sequence length="101" mass="11323">MEIKEKITAQLPEYRERVRKLVKENGDVKVGDVSIAQVYGGARGVRMLVTDISYVDPDVGIRLRGYTISAIWKISSSGRHFLPKLYWAVKRGSAIRSTACP</sequence>
<name>X1K4X5_9ZZZZ</name>
<organism evidence="1">
    <name type="scientific">marine sediment metagenome</name>
    <dbReference type="NCBI Taxonomy" id="412755"/>
    <lineage>
        <taxon>unclassified sequences</taxon>
        <taxon>metagenomes</taxon>
        <taxon>ecological metagenomes</taxon>
    </lineage>
</organism>
<dbReference type="GO" id="GO:0005975">
    <property type="term" value="P:carbohydrate metabolic process"/>
    <property type="evidence" value="ECO:0007669"/>
    <property type="project" value="TreeGrafter"/>
</dbReference>
<dbReference type="InterPro" id="IPR016142">
    <property type="entry name" value="Citrate_synth-like_lrg_a-sub"/>
</dbReference>
<evidence type="ECO:0000313" key="1">
    <source>
        <dbReference type="EMBL" id="GAH85319.1"/>
    </source>
</evidence>
<dbReference type="Gene3D" id="1.10.580.10">
    <property type="entry name" value="Citrate Synthase, domain 1"/>
    <property type="match status" value="1"/>
</dbReference>
<dbReference type="GO" id="GO:0046912">
    <property type="term" value="F:acyltransferase activity, acyl groups converted into alkyl on transfer"/>
    <property type="evidence" value="ECO:0007669"/>
    <property type="project" value="InterPro"/>
</dbReference>
<accession>X1K4X5</accession>
<dbReference type="GO" id="GO:0006099">
    <property type="term" value="P:tricarboxylic acid cycle"/>
    <property type="evidence" value="ECO:0007669"/>
    <property type="project" value="TreeGrafter"/>
</dbReference>